<evidence type="ECO:0000313" key="2">
    <source>
        <dbReference type="Proteomes" id="UP000789901"/>
    </source>
</evidence>
<gene>
    <name evidence="1" type="ORF">GMARGA_LOCUS28693</name>
</gene>
<keyword evidence="2" id="KW-1185">Reference proteome</keyword>
<proteinExistence type="predicted"/>
<dbReference type="EMBL" id="CAJVQB010037149">
    <property type="protein sequence ID" value="CAG8824903.1"/>
    <property type="molecule type" value="Genomic_DNA"/>
</dbReference>
<protein>
    <submittedName>
        <fullName evidence="1">23273_t:CDS:1</fullName>
    </submittedName>
</protein>
<comment type="caution">
    <text evidence="1">The sequence shown here is derived from an EMBL/GenBank/DDBJ whole genome shotgun (WGS) entry which is preliminary data.</text>
</comment>
<feature type="non-terminal residue" evidence="1">
    <location>
        <position position="113"/>
    </location>
</feature>
<sequence>MQSNTITPPDTPVLTNKYKCKHKLNQIFRRLDWEIKYYDQNQITYIVFDNDHSLESCQNSKINPLAVAMAKISKKKKFKFSEVVVEWKQRYNKDTSDNICSAGFVYFHFYTKQ</sequence>
<accession>A0ABN7WB41</accession>
<evidence type="ECO:0000313" key="1">
    <source>
        <dbReference type="EMBL" id="CAG8824903.1"/>
    </source>
</evidence>
<dbReference type="Proteomes" id="UP000789901">
    <property type="component" value="Unassembled WGS sequence"/>
</dbReference>
<name>A0ABN7WB41_GIGMA</name>
<organism evidence="1 2">
    <name type="scientific">Gigaspora margarita</name>
    <dbReference type="NCBI Taxonomy" id="4874"/>
    <lineage>
        <taxon>Eukaryota</taxon>
        <taxon>Fungi</taxon>
        <taxon>Fungi incertae sedis</taxon>
        <taxon>Mucoromycota</taxon>
        <taxon>Glomeromycotina</taxon>
        <taxon>Glomeromycetes</taxon>
        <taxon>Diversisporales</taxon>
        <taxon>Gigasporaceae</taxon>
        <taxon>Gigaspora</taxon>
    </lineage>
</organism>
<reference evidence="1 2" key="1">
    <citation type="submission" date="2021-06" db="EMBL/GenBank/DDBJ databases">
        <authorList>
            <person name="Kallberg Y."/>
            <person name="Tangrot J."/>
            <person name="Rosling A."/>
        </authorList>
    </citation>
    <scope>NUCLEOTIDE SEQUENCE [LARGE SCALE GENOMIC DNA]</scope>
    <source>
        <strain evidence="1 2">120-4 pot B 10/14</strain>
    </source>
</reference>